<dbReference type="OrthoDB" id="3191897at2"/>
<accession>A0A1G8H2N3</accession>
<keyword evidence="2" id="KW-1185">Reference proteome</keyword>
<gene>
    <name evidence="1" type="ORF">SAMN05443529_12429</name>
</gene>
<dbReference type="SUPFAM" id="SSF51306">
    <property type="entry name" value="LexA/Signal peptidase"/>
    <property type="match status" value="1"/>
</dbReference>
<organism evidence="1 2">
    <name type="scientific">Desulfosporosinus hippei DSM 8344</name>
    <dbReference type="NCBI Taxonomy" id="1121419"/>
    <lineage>
        <taxon>Bacteria</taxon>
        <taxon>Bacillati</taxon>
        <taxon>Bacillota</taxon>
        <taxon>Clostridia</taxon>
        <taxon>Eubacteriales</taxon>
        <taxon>Desulfitobacteriaceae</taxon>
        <taxon>Desulfosporosinus</taxon>
    </lineage>
</organism>
<sequence length="153" mass="17896">MPEMRKVKSSSLFPLISEILNYGQSTKLAVSGNSMYPFLRDSIDSVELTKGDFPELAKGDIVMIQRPEGNYVMHRIITKKKDCFFIVGDAQQWIEGPLYPHQLVAKVTAIWRKNKRISCSSSWLRLLSAMWLYLRPFRYFILRNYKIMRKSLL</sequence>
<dbReference type="AlphaFoldDB" id="A0A1G8H2N3"/>
<evidence type="ECO:0000313" key="1">
    <source>
        <dbReference type="EMBL" id="SDI00819.1"/>
    </source>
</evidence>
<proteinExistence type="predicted"/>
<evidence type="ECO:0008006" key="3">
    <source>
        <dbReference type="Google" id="ProtNLM"/>
    </source>
</evidence>
<dbReference type="Proteomes" id="UP000198656">
    <property type="component" value="Unassembled WGS sequence"/>
</dbReference>
<reference evidence="2" key="1">
    <citation type="submission" date="2016-10" db="EMBL/GenBank/DDBJ databases">
        <authorList>
            <person name="Varghese N."/>
            <person name="Submissions S."/>
        </authorList>
    </citation>
    <scope>NUCLEOTIDE SEQUENCE [LARGE SCALE GENOMIC DNA]</scope>
    <source>
        <strain evidence="2">DSM 8344</strain>
    </source>
</reference>
<dbReference type="CDD" id="cd06462">
    <property type="entry name" value="Peptidase_S24_S26"/>
    <property type="match status" value="1"/>
</dbReference>
<name>A0A1G8H2N3_9FIRM</name>
<dbReference type="InterPro" id="IPR036286">
    <property type="entry name" value="LexA/Signal_pep-like_sf"/>
</dbReference>
<protein>
    <recommendedName>
        <fullName evidence="3">Peptidase S24-like</fullName>
    </recommendedName>
</protein>
<evidence type="ECO:0000313" key="2">
    <source>
        <dbReference type="Proteomes" id="UP000198656"/>
    </source>
</evidence>
<dbReference type="STRING" id="1121419.SAMN05443529_12429"/>
<dbReference type="EMBL" id="FNCP01000024">
    <property type="protein sequence ID" value="SDI00819.1"/>
    <property type="molecule type" value="Genomic_DNA"/>
</dbReference>